<feature type="region of interest" description="Disordered" evidence="1">
    <location>
        <begin position="1"/>
        <end position="64"/>
    </location>
</feature>
<evidence type="ECO:0000313" key="3">
    <source>
        <dbReference type="Proteomes" id="UP000273001"/>
    </source>
</evidence>
<dbReference type="InterPro" id="IPR027417">
    <property type="entry name" value="P-loop_NTPase"/>
</dbReference>
<dbReference type="EMBL" id="CP032514">
    <property type="protein sequence ID" value="AYD89177.1"/>
    <property type="molecule type" value="Genomic_DNA"/>
</dbReference>
<accession>A0ABN5PPY6</accession>
<dbReference type="PANTHER" id="PTHR30121">
    <property type="entry name" value="UNCHARACTERIZED PROTEIN YJGR-RELATED"/>
    <property type="match status" value="1"/>
</dbReference>
<dbReference type="InterPro" id="IPR051162">
    <property type="entry name" value="T4SS_component"/>
</dbReference>
<dbReference type="PANTHER" id="PTHR30121:SF6">
    <property type="entry name" value="SLR6007 PROTEIN"/>
    <property type="match status" value="1"/>
</dbReference>
<dbReference type="SUPFAM" id="SSF52540">
    <property type="entry name" value="P-loop containing nucleoside triphosphate hydrolases"/>
    <property type="match status" value="1"/>
</dbReference>
<feature type="compositionally biased region" description="Gly residues" evidence="1">
    <location>
        <begin position="36"/>
        <end position="45"/>
    </location>
</feature>
<organism evidence="2 3">
    <name type="scientific">Actinomyces lilanjuaniae</name>
    <dbReference type="NCBI Taxonomy" id="2321394"/>
    <lineage>
        <taxon>Bacteria</taxon>
        <taxon>Bacillati</taxon>
        <taxon>Actinomycetota</taxon>
        <taxon>Actinomycetes</taxon>
        <taxon>Actinomycetales</taxon>
        <taxon>Actinomycetaceae</taxon>
        <taxon>Actinomyces</taxon>
    </lineage>
</organism>
<evidence type="ECO:0000313" key="2">
    <source>
        <dbReference type="EMBL" id="AYD89177.1"/>
    </source>
</evidence>
<name>A0ABN5PPY6_9ACTO</name>
<reference evidence="2 3" key="1">
    <citation type="submission" date="2018-09" db="EMBL/GenBank/DDBJ databases">
        <authorList>
            <person name="Li J."/>
        </authorList>
    </citation>
    <scope>NUCLEOTIDE SEQUENCE [LARGE SCALE GENOMIC DNA]</scope>
    <source>
        <strain evidence="2 3">2129</strain>
    </source>
</reference>
<sequence>MPRLAAHPGGEDAVMRGALAGLRSRRRRETEPAGQDGKGLAGAGGAAPAAPARRGGHVASPRLPALDSARSGALSQALARPSASTSTQMAGLAMAEVAPPTGAHGILLGLDVVTGSPVVHDPFVAYAEEPGFSSPNVVTFGDLGFGKSQLSKAWVLRNMMLGRRVIVVDKKRQDRTDGQASEGEYSSMARRLGFQPVTLRPGGGGVRINVLDSRIAGETSMGVAGQQMLLESVISAAMGRGLTEVERLAVRVARRTAVLRGEAAGDVAHVGHVVDALLDPDEDVAARTPGVGSADTLRGFGRDCGFALDRLVSEELAGLIDGPTDPRLDLEGQLVTFDISSLPEEGPAVPIMMSVIGTWVRAVLAASARPVPTLLVIDEAWHVVDGQFAEVARRNAKVARGIALSNYTIFQHPSDIPAGSPAVAMIKEAQTVVVFRQEKADDAVEVCRLLGWDEEEAQRVLRLEQGVAMVKIGSAPPVVCSMIMSSFELEVGDTNQAMTSVATLSSPRAPTGEVEDHAATTTAPQGQAGDR</sequence>
<dbReference type="Proteomes" id="UP000273001">
    <property type="component" value="Chromosome"/>
</dbReference>
<protein>
    <submittedName>
        <fullName evidence="2">ATP/GTP-binding protein</fullName>
    </submittedName>
</protein>
<keyword evidence="3" id="KW-1185">Reference proteome</keyword>
<proteinExistence type="predicted"/>
<gene>
    <name evidence="2" type="ORF">D5R93_02290</name>
</gene>
<evidence type="ECO:0000256" key="1">
    <source>
        <dbReference type="SAM" id="MobiDB-lite"/>
    </source>
</evidence>
<dbReference type="Gene3D" id="3.40.50.300">
    <property type="entry name" value="P-loop containing nucleotide triphosphate hydrolases"/>
    <property type="match status" value="2"/>
</dbReference>
<feature type="region of interest" description="Disordered" evidence="1">
    <location>
        <begin position="504"/>
        <end position="531"/>
    </location>
</feature>